<comment type="caution">
    <text evidence="2">The sequence shown here is derived from an EMBL/GenBank/DDBJ whole genome shotgun (WGS) entry which is preliminary data.</text>
</comment>
<feature type="compositionally biased region" description="Polar residues" evidence="1">
    <location>
        <begin position="1"/>
        <end position="27"/>
    </location>
</feature>
<name>A0A9D5CQP8_9LILI</name>
<accession>A0A9D5CQP8</accession>
<organism evidence="2 3">
    <name type="scientific">Dioscorea zingiberensis</name>
    <dbReference type="NCBI Taxonomy" id="325984"/>
    <lineage>
        <taxon>Eukaryota</taxon>
        <taxon>Viridiplantae</taxon>
        <taxon>Streptophyta</taxon>
        <taxon>Embryophyta</taxon>
        <taxon>Tracheophyta</taxon>
        <taxon>Spermatophyta</taxon>
        <taxon>Magnoliopsida</taxon>
        <taxon>Liliopsida</taxon>
        <taxon>Dioscoreales</taxon>
        <taxon>Dioscoreaceae</taxon>
        <taxon>Dioscorea</taxon>
    </lineage>
</organism>
<dbReference type="InterPro" id="IPR029063">
    <property type="entry name" value="SAM-dependent_MTases_sf"/>
</dbReference>
<reference evidence="2" key="2">
    <citation type="journal article" date="2022" name="Hortic Res">
        <title>The genome of Dioscorea zingiberensis sheds light on the biosynthesis, origin and evolution of the medicinally important diosgenin saponins.</title>
        <authorList>
            <person name="Li Y."/>
            <person name="Tan C."/>
            <person name="Li Z."/>
            <person name="Guo J."/>
            <person name="Li S."/>
            <person name="Chen X."/>
            <person name="Wang C."/>
            <person name="Dai X."/>
            <person name="Yang H."/>
            <person name="Song W."/>
            <person name="Hou L."/>
            <person name="Xu J."/>
            <person name="Tong Z."/>
            <person name="Xu A."/>
            <person name="Yuan X."/>
            <person name="Wang W."/>
            <person name="Yang Q."/>
            <person name="Chen L."/>
            <person name="Sun Z."/>
            <person name="Wang K."/>
            <person name="Pan B."/>
            <person name="Chen J."/>
            <person name="Bao Y."/>
            <person name="Liu F."/>
            <person name="Qi X."/>
            <person name="Gang D.R."/>
            <person name="Wen J."/>
            <person name="Li J."/>
        </authorList>
    </citation>
    <scope>NUCLEOTIDE SEQUENCE</scope>
    <source>
        <strain evidence="2">Dzin_1.0</strain>
    </source>
</reference>
<dbReference type="Proteomes" id="UP001085076">
    <property type="component" value="Miscellaneous, Linkage group lg03"/>
</dbReference>
<evidence type="ECO:0000313" key="2">
    <source>
        <dbReference type="EMBL" id="KAJ0977167.1"/>
    </source>
</evidence>
<dbReference type="EMBL" id="JAGGNH010000003">
    <property type="protein sequence ID" value="KAJ0977167.1"/>
    <property type="molecule type" value="Genomic_DNA"/>
</dbReference>
<dbReference type="PANTHER" id="PTHR36707:SF1">
    <property type="entry name" value="T20M3.17 PROTEIN"/>
    <property type="match status" value="1"/>
</dbReference>
<evidence type="ECO:0000313" key="3">
    <source>
        <dbReference type="Proteomes" id="UP001085076"/>
    </source>
</evidence>
<reference evidence="2" key="1">
    <citation type="submission" date="2021-03" db="EMBL/GenBank/DDBJ databases">
        <authorList>
            <person name="Li Z."/>
            <person name="Yang C."/>
        </authorList>
    </citation>
    <scope>NUCLEOTIDE SEQUENCE</scope>
    <source>
        <strain evidence="2">Dzin_1.0</strain>
        <tissue evidence="2">Leaf</tissue>
    </source>
</reference>
<proteinExistence type="predicted"/>
<sequence length="779" mass="86570">MGFNYQHASSQGVNAMSPRNQSVSNNRKFARSSEKGADFKLRKKSAAVFPEPEIRCTEAERQPASAEGLSEENNCVWLSSDCRSHSLLSFDTPQDVLDNQFSVLSLSGGHGAPLDIGRVVTAAFDGSKISPMEEASLLCGTNEDDNEELEEEEIVRWLQYSVQNEVNDHAVWSSECGESSWERSSCNDLSMFGNSSTSLSTHDGIPSYVQDIDGSDFSSLLDLEKEDSELLSDGEHGNIVAEATEFSSPSKSNINLQCGSSISSCKTPCRTEEAESLVKDFDIDDPLYWPLDQNSYSSPEFDNFLCISPRRDTNYIAFSGPSKSNSSEGRFHEKRDHQKCRKIDREGCRRRISFSSTPVSVSSINKSSAKTSRLSRSLTRSLAEYYPYTTNLKKLSINKQNDNADKIQSSQKLAAGDIHEFMVEGVPIEKLIGLNEFDGHEGCRSWKVAGHRVSVVPEREIRHPAPAVEILPSKIAHPYKYAGENVDLHGLNIFKGRYSVADIIGFSSSEMLCSKSDGSLKSWEGAVDLVNVLKHEIRDGQLSFRGKRILELGCGYGLPGIFACLKGASTMHFQDLNAETIRCTTIPYVLANLEHARDRQSCQQDGQLTPTRHQLTPDVHFYAGEWEELHSVLSVVQRDGFEPAARVSIGFSEEDFMDGYSSQDGSVIGHESSSRRSRKLSGSRAWERASETDTGDCGYDIILITEIPHSVNTLRKLYSLITKCLRPPYGVLYLAVKKNYVVSNGGARQLRALVDEEGVFGAHLVSELTDREIWKFFFK</sequence>
<feature type="region of interest" description="Disordered" evidence="1">
    <location>
        <begin position="1"/>
        <end position="38"/>
    </location>
</feature>
<dbReference type="Gene3D" id="3.40.50.150">
    <property type="entry name" value="Vaccinia Virus protein VP39"/>
    <property type="match status" value="1"/>
</dbReference>
<protein>
    <submittedName>
        <fullName evidence="2">Uncharacterized protein</fullName>
    </submittedName>
</protein>
<evidence type="ECO:0000256" key="1">
    <source>
        <dbReference type="SAM" id="MobiDB-lite"/>
    </source>
</evidence>
<dbReference type="SUPFAM" id="SSF53335">
    <property type="entry name" value="S-adenosyl-L-methionine-dependent methyltransferases"/>
    <property type="match status" value="1"/>
</dbReference>
<gene>
    <name evidence="2" type="ORF">J5N97_012641</name>
</gene>
<feature type="region of interest" description="Disordered" evidence="1">
    <location>
        <begin position="662"/>
        <end position="685"/>
    </location>
</feature>
<dbReference type="OrthoDB" id="773993at2759"/>
<dbReference type="PANTHER" id="PTHR36707">
    <property type="entry name" value="T20M3.17 PROTEIN"/>
    <property type="match status" value="1"/>
</dbReference>
<dbReference type="AlphaFoldDB" id="A0A9D5CQP8"/>
<keyword evidence="3" id="KW-1185">Reference proteome</keyword>